<dbReference type="STRING" id="82801.SAMN04488506_0297"/>
<dbReference type="InterPro" id="IPR012340">
    <property type="entry name" value="NA-bd_OB-fold"/>
</dbReference>
<keyword evidence="8" id="KW-0645">Protease</keyword>
<dbReference type="AlphaFoldDB" id="A0A1I5V134"/>
<dbReference type="EMBL" id="FOXW01000001">
    <property type="protein sequence ID" value="SFQ01191.1"/>
    <property type="molecule type" value="Genomic_DNA"/>
</dbReference>
<keyword evidence="4 5" id="KW-0472">Membrane</keyword>
<evidence type="ECO:0000256" key="2">
    <source>
        <dbReference type="ARBA" id="ARBA00022692"/>
    </source>
</evidence>
<dbReference type="Proteomes" id="UP000199136">
    <property type="component" value="Unassembled WGS sequence"/>
</dbReference>
<dbReference type="OrthoDB" id="9806253at2"/>
<evidence type="ECO:0000256" key="3">
    <source>
        <dbReference type="ARBA" id="ARBA00022989"/>
    </source>
</evidence>
<dbReference type="PANTHER" id="PTHR33507:SF3">
    <property type="entry name" value="INNER MEMBRANE PROTEIN YBBJ"/>
    <property type="match status" value="1"/>
</dbReference>
<accession>A0A1I5V134</accession>
<dbReference type="PANTHER" id="PTHR33507">
    <property type="entry name" value="INNER MEMBRANE PROTEIN YBBJ"/>
    <property type="match status" value="1"/>
</dbReference>
<organism evidence="8 9">
    <name type="scientific">Desemzia incerta</name>
    <dbReference type="NCBI Taxonomy" id="82801"/>
    <lineage>
        <taxon>Bacteria</taxon>
        <taxon>Bacillati</taxon>
        <taxon>Bacillota</taxon>
        <taxon>Bacilli</taxon>
        <taxon>Lactobacillales</taxon>
        <taxon>Carnobacteriaceae</taxon>
        <taxon>Desemzia</taxon>
    </lineage>
</organism>
<dbReference type="RefSeq" id="WP_092479373.1">
    <property type="nucleotide sequence ID" value="NZ_FOXW01000001.1"/>
</dbReference>
<dbReference type="InterPro" id="IPR056739">
    <property type="entry name" value="NfeD_membrane"/>
</dbReference>
<comment type="subcellular location">
    <subcellularLocation>
        <location evidence="1">Membrane</location>
        <topology evidence="1">Multi-pass membrane protein</topology>
    </subcellularLocation>
</comment>
<evidence type="ECO:0000259" key="7">
    <source>
        <dbReference type="Pfam" id="PF24961"/>
    </source>
</evidence>
<dbReference type="Gene3D" id="2.40.50.140">
    <property type="entry name" value="Nucleic acid-binding proteins"/>
    <property type="match status" value="1"/>
</dbReference>
<feature type="domain" description="NfeD integral membrane" evidence="7">
    <location>
        <begin position="3"/>
        <end position="110"/>
    </location>
</feature>
<dbReference type="GO" id="GO:0008233">
    <property type="term" value="F:peptidase activity"/>
    <property type="evidence" value="ECO:0007669"/>
    <property type="project" value="UniProtKB-KW"/>
</dbReference>
<keyword evidence="8" id="KW-0378">Hydrolase</keyword>
<evidence type="ECO:0000313" key="9">
    <source>
        <dbReference type="Proteomes" id="UP000199136"/>
    </source>
</evidence>
<evidence type="ECO:0000259" key="6">
    <source>
        <dbReference type="Pfam" id="PF01957"/>
    </source>
</evidence>
<feature type="transmembrane region" description="Helical" evidence="5">
    <location>
        <begin position="93"/>
        <end position="112"/>
    </location>
</feature>
<dbReference type="GO" id="GO:0006508">
    <property type="term" value="P:proteolysis"/>
    <property type="evidence" value="ECO:0007669"/>
    <property type="project" value="UniProtKB-KW"/>
</dbReference>
<dbReference type="Pfam" id="PF01957">
    <property type="entry name" value="NfeD"/>
    <property type="match status" value="1"/>
</dbReference>
<dbReference type="Pfam" id="PF24961">
    <property type="entry name" value="NfeD_membrane"/>
    <property type="match status" value="1"/>
</dbReference>
<feature type="domain" description="NfeD-like C-terminal" evidence="6">
    <location>
        <begin position="144"/>
        <end position="198"/>
    </location>
</feature>
<evidence type="ECO:0000256" key="1">
    <source>
        <dbReference type="ARBA" id="ARBA00004141"/>
    </source>
</evidence>
<reference evidence="8 9" key="1">
    <citation type="submission" date="2016-10" db="EMBL/GenBank/DDBJ databases">
        <authorList>
            <person name="de Groot N.N."/>
        </authorList>
    </citation>
    <scope>NUCLEOTIDE SEQUENCE [LARGE SCALE GENOMIC DNA]</scope>
    <source>
        <strain evidence="8 9">DSM 20581</strain>
    </source>
</reference>
<keyword evidence="9" id="KW-1185">Reference proteome</keyword>
<dbReference type="GO" id="GO:0005886">
    <property type="term" value="C:plasma membrane"/>
    <property type="evidence" value="ECO:0007669"/>
    <property type="project" value="TreeGrafter"/>
</dbReference>
<evidence type="ECO:0000256" key="5">
    <source>
        <dbReference type="SAM" id="Phobius"/>
    </source>
</evidence>
<protein>
    <submittedName>
        <fullName evidence="8">Membrane-bound serine protease (ClpP class)</fullName>
    </submittedName>
</protein>
<name>A0A1I5V134_9LACT</name>
<evidence type="ECO:0000256" key="4">
    <source>
        <dbReference type="ARBA" id="ARBA00023136"/>
    </source>
</evidence>
<keyword evidence="2 5" id="KW-0812">Transmembrane</keyword>
<keyword evidence="3 5" id="KW-1133">Transmembrane helix</keyword>
<feature type="transmembrane region" description="Helical" evidence="5">
    <location>
        <begin position="68"/>
        <end position="87"/>
    </location>
</feature>
<proteinExistence type="predicted"/>
<evidence type="ECO:0000313" key="8">
    <source>
        <dbReference type="EMBL" id="SFQ01191.1"/>
    </source>
</evidence>
<dbReference type="InterPro" id="IPR052165">
    <property type="entry name" value="Membrane_assoc_protease"/>
</dbReference>
<gene>
    <name evidence="8" type="ORF">SAMN04488506_0297</name>
</gene>
<dbReference type="InterPro" id="IPR002810">
    <property type="entry name" value="NfeD-like_C"/>
</dbReference>
<feature type="transmembrane region" description="Helical" evidence="5">
    <location>
        <begin position="44"/>
        <end position="61"/>
    </location>
</feature>
<sequence length="203" mass="22154">MLDIVLLSIGFLGLVIAALTPRSTIGGAVSLASFSAYFFLNDHAEWYTIIIFILGISLLVFEVFIPDFGIAGIFGVLLILFGLYQTVGDLAQAVRDLSIAFLLSVGLVIILAKKGYSFDNFSKLVLTNNLDTARGYSSNIDYSTLLGKKGKTLTALRPTGKAVFDEVSLDVLSQNERIEENVLIEVIRVEGSKIVVRRVVEDE</sequence>